<name>A0A084SML9_9BACT</name>
<dbReference type="AlphaFoldDB" id="A0A084SML9"/>
<dbReference type="EMBL" id="JPMI01000233">
    <property type="protein sequence ID" value="KFA89704.1"/>
    <property type="molecule type" value="Genomic_DNA"/>
</dbReference>
<dbReference type="Proteomes" id="UP000028547">
    <property type="component" value="Unassembled WGS sequence"/>
</dbReference>
<protein>
    <submittedName>
        <fullName evidence="1">Uncharacterized protein</fullName>
    </submittedName>
</protein>
<organism evidence="1 2">
    <name type="scientific">Archangium violaceum Cb vi76</name>
    <dbReference type="NCBI Taxonomy" id="1406225"/>
    <lineage>
        <taxon>Bacteria</taxon>
        <taxon>Pseudomonadati</taxon>
        <taxon>Myxococcota</taxon>
        <taxon>Myxococcia</taxon>
        <taxon>Myxococcales</taxon>
        <taxon>Cystobacterineae</taxon>
        <taxon>Archangiaceae</taxon>
        <taxon>Archangium</taxon>
    </lineage>
</organism>
<accession>A0A084SML9</accession>
<evidence type="ECO:0000313" key="2">
    <source>
        <dbReference type="Proteomes" id="UP000028547"/>
    </source>
</evidence>
<evidence type="ECO:0000313" key="1">
    <source>
        <dbReference type="EMBL" id="KFA89704.1"/>
    </source>
</evidence>
<proteinExistence type="predicted"/>
<reference evidence="1 2" key="1">
    <citation type="submission" date="2014-07" db="EMBL/GenBank/DDBJ databases">
        <title>Draft Genome Sequence of Gephyronic Acid Producer, Cystobacter violaceus Strain Cb vi76.</title>
        <authorList>
            <person name="Stevens D.C."/>
            <person name="Young J."/>
            <person name="Carmichael R."/>
            <person name="Tan J."/>
            <person name="Taylor R.E."/>
        </authorList>
    </citation>
    <scope>NUCLEOTIDE SEQUENCE [LARGE SCALE GENOMIC DNA]</scope>
    <source>
        <strain evidence="1 2">Cb vi76</strain>
    </source>
</reference>
<sequence length="213" mass="23408">MSKDDETKLPPLPEEARFAIQAFRTERPSTQARFRIQAALEAAEAGQSAPPRPAPPPKYAGWRASAGLRVAMGAVLTGALMLGVTVNLDGDDSQLISHESLPARHLSVQIPEEGFGWVELPWNIGDHPEGTAVVHMETPAEMNFHEHHAEHLPALQLVSCEADRCLHQFEAPSGSAAQPLRVRIHKAGRYEFRVSHASDERQINERFVVDAGH</sequence>
<comment type="caution">
    <text evidence="1">The sequence shown here is derived from an EMBL/GenBank/DDBJ whole genome shotgun (WGS) entry which is preliminary data.</text>
</comment>
<dbReference type="RefSeq" id="WP_043404114.1">
    <property type="nucleotide sequence ID" value="NZ_JPMI01000233.1"/>
</dbReference>
<gene>
    <name evidence="1" type="ORF">Q664_32975</name>
</gene>